<organism evidence="10 11">
    <name type="scientific">Elysia marginata</name>
    <dbReference type="NCBI Taxonomy" id="1093978"/>
    <lineage>
        <taxon>Eukaryota</taxon>
        <taxon>Metazoa</taxon>
        <taxon>Spiralia</taxon>
        <taxon>Lophotrochozoa</taxon>
        <taxon>Mollusca</taxon>
        <taxon>Gastropoda</taxon>
        <taxon>Heterobranchia</taxon>
        <taxon>Euthyneura</taxon>
        <taxon>Panpulmonata</taxon>
        <taxon>Sacoglossa</taxon>
        <taxon>Placobranchoidea</taxon>
        <taxon>Plakobranchidae</taxon>
        <taxon>Elysia</taxon>
    </lineage>
</organism>
<keyword evidence="11" id="KW-1185">Reference proteome</keyword>
<evidence type="ECO:0000256" key="8">
    <source>
        <dbReference type="SAM" id="MobiDB-lite"/>
    </source>
</evidence>
<name>A0AAV4HB66_9GAST</name>
<evidence type="ECO:0000313" key="11">
    <source>
        <dbReference type="Proteomes" id="UP000762676"/>
    </source>
</evidence>
<proteinExistence type="predicted"/>
<evidence type="ECO:0000313" key="10">
    <source>
        <dbReference type="EMBL" id="GFR93981.1"/>
    </source>
</evidence>
<evidence type="ECO:0000259" key="9">
    <source>
        <dbReference type="PROSITE" id="PS50268"/>
    </source>
</evidence>
<dbReference type="GO" id="GO:0005509">
    <property type="term" value="F:calcium ion binding"/>
    <property type="evidence" value="ECO:0007669"/>
    <property type="project" value="UniProtKB-UniRule"/>
</dbReference>
<evidence type="ECO:0000256" key="4">
    <source>
        <dbReference type="ARBA" id="ARBA00022837"/>
    </source>
</evidence>
<dbReference type="GO" id="GO:0007156">
    <property type="term" value="P:homophilic cell adhesion via plasma membrane adhesion molecules"/>
    <property type="evidence" value="ECO:0007669"/>
    <property type="project" value="InterPro"/>
</dbReference>
<dbReference type="SMART" id="SM00112">
    <property type="entry name" value="CA"/>
    <property type="match status" value="1"/>
</dbReference>
<dbReference type="SUPFAM" id="SSF49313">
    <property type="entry name" value="Cadherin-like"/>
    <property type="match status" value="2"/>
</dbReference>
<accession>A0AAV4HB66</accession>
<evidence type="ECO:0000256" key="2">
    <source>
        <dbReference type="ARBA" id="ARBA00022692"/>
    </source>
</evidence>
<dbReference type="PROSITE" id="PS50268">
    <property type="entry name" value="CADHERIN_2"/>
    <property type="match status" value="1"/>
</dbReference>
<dbReference type="CDD" id="cd11304">
    <property type="entry name" value="Cadherin_repeat"/>
    <property type="match status" value="1"/>
</dbReference>
<evidence type="ECO:0000256" key="7">
    <source>
        <dbReference type="PROSITE-ProRule" id="PRU00043"/>
    </source>
</evidence>
<evidence type="ECO:0000256" key="5">
    <source>
        <dbReference type="ARBA" id="ARBA00022989"/>
    </source>
</evidence>
<keyword evidence="2" id="KW-0812">Transmembrane</keyword>
<keyword evidence="3" id="KW-0677">Repeat</keyword>
<keyword evidence="6" id="KW-0472">Membrane</keyword>
<dbReference type="Proteomes" id="UP000762676">
    <property type="component" value="Unassembled WGS sequence"/>
</dbReference>
<dbReference type="Gene3D" id="2.60.40.60">
    <property type="entry name" value="Cadherins"/>
    <property type="match status" value="2"/>
</dbReference>
<keyword evidence="5" id="KW-1133">Transmembrane helix</keyword>
<dbReference type="PROSITE" id="PS00232">
    <property type="entry name" value="CADHERIN_1"/>
    <property type="match status" value="1"/>
</dbReference>
<sequence>MMAVDVELNETENRRVQLTDKRGDPVLLCAPDAADSDPVRAYIQAVTPTAPCGKSCFSLQPCGTGGEYCLFYLPGVDTLSVVLASRYTITVACTDDAEVHVSGVLTVTVISNTPPVFVPASPLSDGQIKTTQDLRMFCGDKATASITASDGYNSPIGPFTLGLSLNPYNAAPIATNLDTTVSYREKPGVGYTVLDLDVVDTTLFDSINIHMWANSSTGMELYELSDSYQYQGFPLPLPEPGTSLRTKLNPKYVREDLRSVTLYFILDDGYCSSSTYYLTVEVENFNERPRVYTTQPFLEAYEGEINIPNNIEIIDEEQKGGFTFALSSPNDLFDVNPSTGNIVTKSGLSVDLDEQNKIYEDFTVGVYAYDDQGRRSDEANVLVRVYDRNDNPPYFTQTTFNMAAQDCMEPGSIVGQVEGKDDDSEYNQNNFFYFGGGGSELVVMATGDVVLRRKCEDGEILRGIATIHDQGIFPGALDGDPATVVLPCVPTTTASPLVPSPDTIKRDVYACLILSAVLAATWLSLTVSLVLKVRCCHAHDVDIVRLPATQLFRSQRISTISRISHLTTTSTTISDHRPSPPSRRMSTGVAPDAQSQESYDEREVPVPPLLIKQRLYDALHLL</sequence>
<dbReference type="InterPro" id="IPR020894">
    <property type="entry name" value="Cadherin_CS"/>
</dbReference>
<comment type="caution">
    <text evidence="10">The sequence shown here is derived from an EMBL/GenBank/DDBJ whole genome shotgun (WGS) entry which is preliminary data.</text>
</comment>
<evidence type="ECO:0000256" key="3">
    <source>
        <dbReference type="ARBA" id="ARBA00022737"/>
    </source>
</evidence>
<protein>
    <submittedName>
        <fullName evidence="10">Cadherin EGF LAG seven-pass G-type receptor 2</fullName>
    </submittedName>
</protein>
<dbReference type="AlphaFoldDB" id="A0AAV4HB66"/>
<dbReference type="GO" id="GO:0005886">
    <property type="term" value="C:plasma membrane"/>
    <property type="evidence" value="ECO:0007669"/>
    <property type="project" value="InterPro"/>
</dbReference>
<evidence type="ECO:0000256" key="1">
    <source>
        <dbReference type="ARBA" id="ARBA00004370"/>
    </source>
</evidence>
<gene>
    <name evidence="10" type="ORF">ElyMa_002657000</name>
</gene>
<dbReference type="InterPro" id="IPR015919">
    <property type="entry name" value="Cadherin-like_sf"/>
</dbReference>
<comment type="subcellular location">
    <subcellularLocation>
        <location evidence="1">Membrane</location>
    </subcellularLocation>
</comment>
<dbReference type="PANTHER" id="PTHR24026">
    <property type="entry name" value="FAT ATYPICAL CADHERIN-RELATED"/>
    <property type="match status" value="1"/>
</dbReference>
<dbReference type="PANTHER" id="PTHR24026:SF133">
    <property type="entry name" value="CADHERIN-RELATED FAMILY MEMBER 2"/>
    <property type="match status" value="1"/>
</dbReference>
<feature type="domain" description="Cadherin" evidence="9">
    <location>
        <begin position="315"/>
        <end position="395"/>
    </location>
</feature>
<keyword evidence="4 7" id="KW-0106">Calcium</keyword>
<reference evidence="10 11" key="1">
    <citation type="journal article" date="2021" name="Elife">
        <title>Chloroplast acquisition without the gene transfer in kleptoplastic sea slugs, Plakobranchus ocellatus.</title>
        <authorList>
            <person name="Maeda T."/>
            <person name="Takahashi S."/>
            <person name="Yoshida T."/>
            <person name="Shimamura S."/>
            <person name="Takaki Y."/>
            <person name="Nagai Y."/>
            <person name="Toyoda A."/>
            <person name="Suzuki Y."/>
            <person name="Arimoto A."/>
            <person name="Ishii H."/>
            <person name="Satoh N."/>
            <person name="Nishiyama T."/>
            <person name="Hasebe M."/>
            <person name="Maruyama T."/>
            <person name="Minagawa J."/>
            <person name="Obokata J."/>
            <person name="Shigenobu S."/>
        </authorList>
    </citation>
    <scope>NUCLEOTIDE SEQUENCE [LARGE SCALE GENOMIC DNA]</scope>
</reference>
<dbReference type="PRINTS" id="PR00205">
    <property type="entry name" value="CADHERIN"/>
</dbReference>
<dbReference type="EMBL" id="BMAT01005477">
    <property type="protein sequence ID" value="GFR93981.1"/>
    <property type="molecule type" value="Genomic_DNA"/>
</dbReference>
<evidence type="ECO:0000256" key="6">
    <source>
        <dbReference type="ARBA" id="ARBA00023136"/>
    </source>
</evidence>
<feature type="region of interest" description="Disordered" evidence="8">
    <location>
        <begin position="568"/>
        <end position="602"/>
    </location>
</feature>
<dbReference type="InterPro" id="IPR002126">
    <property type="entry name" value="Cadherin-like_dom"/>
</dbReference>
<keyword evidence="10" id="KW-0675">Receptor</keyword>